<organism evidence="1 2">
    <name type="scientific">Tremella mesenterica</name>
    <name type="common">Jelly fungus</name>
    <dbReference type="NCBI Taxonomy" id="5217"/>
    <lineage>
        <taxon>Eukaryota</taxon>
        <taxon>Fungi</taxon>
        <taxon>Dikarya</taxon>
        <taxon>Basidiomycota</taxon>
        <taxon>Agaricomycotina</taxon>
        <taxon>Tremellomycetes</taxon>
        <taxon>Tremellales</taxon>
        <taxon>Tremellaceae</taxon>
        <taxon>Tremella</taxon>
    </lineage>
</organism>
<name>A0A4Q1BFP4_TREME</name>
<accession>A0A4Q1BFP4</accession>
<proteinExistence type="predicted"/>
<keyword evidence="2" id="KW-1185">Reference proteome</keyword>
<evidence type="ECO:0000313" key="1">
    <source>
        <dbReference type="EMBL" id="RXK35103.1"/>
    </source>
</evidence>
<dbReference type="EMBL" id="SDIL01000159">
    <property type="protein sequence ID" value="RXK35103.1"/>
    <property type="molecule type" value="Genomic_DNA"/>
</dbReference>
<dbReference type="AlphaFoldDB" id="A0A4Q1BFP4"/>
<evidence type="ECO:0000313" key="2">
    <source>
        <dbReference type="Proteomes" id="UP000289152"/>
    </source>
</evidence>
<sequence length="239" mass="26633">MPSAYNSSDLLLDSRGLLLDPHGKIMGYDKQLDLLYIIASGDIPSSSHPNALSTSPPILPSAKRHGPLTEALRERAAANDIYSFSTQFEPTDTDFRFSIKATIFQPPKPSTPITLNRDPWLTMMGTSVTLWHNHYSVMTSSQEKDDTPHLFNDIGWAVRDHILGPLSLSGPERTMQLANEYETLTKHGLWKAISHIFTQIVQSGSTDYHEKESTSQLTPEEISSVAETLLNQPIYLTIP</sequence>
<dbReference type="InParanoid" id="A0A4Q1BFP4"/>
<dbReference type="Proteomes" id="UP000289152">
    <property type="component" value="Unassembled WGS sequence"/>
</dbReference>
<reference evidence="1 2" key="1">
    <citation type="submission" date="2016-06" db="EMBL/GenBank/DDBJ databases">
        <title>Evolution of pathogenesis and genome organization in the Tremellales.</title>
        <authorList>
            <person name="Cuomo C."/>
            <person name="Litvintseva A."/>
            <person name="Heitman J."/>
            <person name="Chen Y."/>
            <person name="Sun S."/>
            <person name="Springer D."/>
            <person name="Dromer F."/>
            <person name="Young S."/>
            <person name="Zeng Q."/>
            <person name="Chapman S."/>
            <person name="Gujja S."/>
            <person name="Saif S."/>
            <person name="Birren B."/>
        </authorList>
    </citation>
    <scope>NUCLEOTIDE SEQUENCE [LARGE SCALE GENOMIC DNA]</scope>
    <source>
        <strain evidence="1 2">ATCC 28783</strain>
    </source>
</reference>
<comment type="caution">
    <text evidence="1">The sequence shown here is derived from an EMBL/GenBank/DDBJ whole genome shotgun (WGS) entry which is preliminary data.</text>
</comment>
<protein>
    <submittedName>
        <fullName evidence="1">Uncharacterized protein</fullName>
    </submittedName>
</protein>
<gene>
    <name evidence="1" type="ORF">M231_07655</name>
</gene>